<reference evidence="2 3" key="1">
    <citation type="submission" date="2024-06" db="EMBL/GenBank/DDBJ databases">
        <title>The draft genome of Grus japonensis, version 3.</title>
        <authorList>
            <person name="Nabeshima K."/>
            <person name="Suzuki S."/>
            <person name="Onuma M."/>
        </authorList>
    </citation>
    <scope>NUCLEOTIDE SEQUENCE [LARGE SCALE GENOMIC DNA]</scope>
    <source>
        <strain evidence="2 3">451A</strain>
    </source>
</reference>
<dbReference type="Pfam" id="PF14529">
    <property type="entry name" value="Exo_endo_phos_2"/>
    <property type="match status" value="1"/>
</dbReference>
<organism evidence="2 3">
    <name type="scientific">Grus japonensis</name>
    <name type="common">Japanese crane</name>
    <name type="synonym">Red-crowned crane</name>
    <dbReference type="NCBI Taxonomy" id="30415"/>
    <lineage>
        <taxon>Eukaryota</taxon>
        <taxon>Metazoa</taxon>
        <taxon>Chordata</taxon>
        <taxon>Craniata</taxon>
        <taxon>Vertebrata</taxon>
        <taxon>Euteleostomi</taxon>
        <taxon>Archelosauria</taxon>
        <taxon>Archosauria</taxon>
        <taxon>Dinosauria</taxon>
        <taxon>Saurischia</taxon>
        <taxon>Theropoda</taxon>
        <taxon>Coelurosauria</taxon>
        <taxon>Aves</taxon>
        <taxon>Neognathae</taxon>
        <taxon>Neoaves</taxon>
        <taxon>Gruiformes</taxon>
        <taxon>Gruidae</taxon>
        <taxon>Grus</taxon>
    </lineage>
</organism>
<dbReference type="InterPro" id="IPR036691">
    <property type="entry name" value="Endo/exonu/phosph_ase_sf"/>
</dbReference>
<gene>
    <name evidence="2" type="ORF">GRJ2_003437300</name>
</gene>
<comment type="caution">
    <text evidence="2">The sequence shown here is derived from an EMBL/GenBank/DDBJ whole genome shotgun (WGS) entry which is preliminary data.</text>
</comment>
<dbReference type="AlphaFoldDB" id="A0ABC9YJG1"/>
<accession>A0ABC9YJG1</accession>
<dbReference type="PANTHER" id="PTHR33395:SF22">
    <property type="entry name" value="REVERSE TRANSCRIPTASE DOMAIN-CONTAINING PROTEIN"/>
    <property type="match status" value="1"/>
</dbReference>
<feature type="domain" description="Endonuclease/exonuclease/phosphatase" evidence="1">
    <location>
        <begin position="91"/>
        <end position="179"/>
    </location>
</feature>
<dbReference type="Gene3D" id="3.60.10.10">
    <property type="entry name" value="Endonuclease/exonuclease/phosphatase"/>
    <property type="match status" value="1"/>
</dbReference>
<dbReference type="Proteomes" id="UP001623348">
    <property type="component" value="Unassembled WGS sequence"/>
</dbReference>
<name>A0ABC9YJG1_GRUJA</name>
<dbReference type="InterPro" id="IPR005135">
    <property type="entry name" value="Endo/exonuclease/phosphatase"/>
</dbReference>
<evidence type="ECO:0000259" key="1">
    <source>
        <dbReference type="Pfam" id="PF14529"/>
    </source>
</evidence>
<protein>
    <recommendedName>
        <fullName evidence="1">Endonuclease/exonuclease/phosphatase domain-containing protein</fullName>
    </recommendedName>
</protein>
<sequence length="253" mass="28052">MGNKQEELETCACLQGYDLIGITETWWDGSYDWSVGMEGYRLFRKDRPGREGEGVNDQLECLELHLGMDEEPTESLWVRIKGSVGTGDIIVGVCYRPPDQGDRADEALYRQIGAASHSQALVLMGDFNHPDICWRGNTAEHKQSRKFLECTDDTFFLQVIEEPMRRGAMLDLVLTVLDLHGKVLVVGGGYRGGFCEKLLEASPVSDRANASRLQDGPATGQGQANQRLCDNIFKKENKTVGGAFAAGERSEKM</sequence>
<keyword evidence="3" id="KW-1185">Reference proteome</keyword>
<dbReference type="EMBL" id="BAAFJT010000315">
    <property type="protein sequence ID" value="GAB0209716.1"/>
    <property type="molecule type" value="Genomic_DNA"/>
</dbReference>
<evidence type="ECO:0000313" key="2">
    <source>
        <dbReference type="EMBL" id="GAB0209716.1"/>
    </source>
</evidence>
<evidence type="ECO:0000313" key="3">
    <source>
        <dbReference type="Proteomes" id="UP001623348"/>
    </source>
</evidence>
<proteinExistence type="predicted"/>
<dbReference type="SUPFAM" id="SSF56219">
    <property type="entry name" value="DNase I-like"/>
    <property type="match status" value="1"/>
</dbReference>
<dbReference type="PANTHER" id="PTHR33395">
    <property type="entry name" value="TRANSCRIPTASE, PUTATIVE-RELATED-RELATED"/>
    <property type="match status" value="1"/>
</dbReference>